<evidence type="ECO:0000313" key="2">
    <source>
        <dbReference type="EMBL" id="MFD1032640.1"/>
    </source>
</evidence>
<dbReference type="InterPro" id="IPR001279">
    <property type="entry name" value="Metallo-B-lactamas"/>
</dbReference>
<dbReference type="SUPFAM" id="SSF56281">
    <property type="entry name" value="Metallo-hydrolase/oxidoreductase"/>
    <property type="match status" value="1"/>
</dbReference>
<evidence type="ECO:0000313" key="3">
    <source>
        <dbReference type="Proteomes" id="UP001597109"/>
    </source>
</evidence>
<dbReference type="Proteomes" id="UP001597109">
    <property type="component" value="Unassembled WGS sequence"/>
</dbReference>
<reference evidence="3" key="1">
    <citation type="journal article" date="2019" name="Int. J. Syst. Evol. Microbiol.">
        <title>The Global Catalogue of Microorganisms (GCM) 10K type strain sequencing project: providing services to taxonomists for standard genome sequencing and annotation.</title>
        <authorList>
            <consortium name="The Broad Institute Genomics Platform"/>
            <consortium name="The Broad Institute Genome Sequencing Center for Infectious Disease"/>
            <person name="Wu L."/>
            <person name="Ma J."/>
        </authorList>
    </citation>
    <scope>NUCLEOTIDE SEQUENCE [LARGE SCALE GENOMIC DNA]</scope>
    <source>
        <strain evidence="3">CCUG 56756</strain>
    </source>
</reference>
<dbReference type="InterPro" id="IPR036866">
    <property type="entry name" value="RibonucZ/Hydroxyglut_hydro"/>
</dbReference>
<comment type="caution">
    <text evidence="2">The sequence shown here is derived from an EMBL/GenBank/DDBJ whole genome shotgun (WGS) entry which is preliminary data.</text>
</comment>
<dbReference type="Pfam" id="PF12706">
    <property type="entry name" value="Lactamase_B_2"/>
    <property type="match status" value="1"/>
</dbReference>
<accession>A0ABW3LDE3</accession>
<sequence length="351" mass="39553">MAILLFTVLYPTFGSSPSNEQQALFETFENYEDGKFINLPMGKPEIDINVLAAPENSDSEDKEMNPGDQLPVVDIDWDNIGAEEDSLTWLGHSTFIMSLDNNKILIDPMLGPVASPVSFIGPKRYGGDLLHLVDEMPEIDAVFITHDHYDHLDYESIKKLDGKVAHYFVPYGVGSHLTGWGVAEDKITEMNWWDEKEYQGLTVALVPAKHFSGRGILNRSSTLWGGWVLAGEETRFYISGDSGYDKHFKEIGNKYGPFDIALIEGGQYDERWPESHMIPEESVQASIDVQAEQMMLIHWAGFTLARHSWTEPIERALVATEENDVDLFAPRIGETVPLDGDVPFPVSTWWR</sequence>
<dbReference type="EMBL" id="JBHTKI010000022">
    <property type="protein sequence ID" value="MFD1032640.1"/>
    <property type="molecule type" value="Genomic_DNA"/>
</dbReference>
<name>A0ABW3LDE3_9BACL</name>
<feature type="domain" description="Metallo-beta-lactamase" evidence="1">
    <location>
        <begin position="103"/>
        <end position="299"/>
    </location>
</feature>
<organism evidence="2 3">
    <name type="scientific">Metaplanococcus flavidus</name>
    <dbReference type="NCBI Taxonomy" id="569883"/>
    <lineage>
        <taxon>Bacteria</taxon>
        <taxon>Bacillati</taxon>
        <taxon>Bacillota</taxon>
        <taxon>Bacilli</taxon>
        <taxon>Bacillales</taxon>
        <taxon>Caryophanaceae</taxon>
        <taxon>Metaplanococcus</taxon>
    </lineage>
</organism>
<evidence type="ECO:0000259" key="1">
    <source>
        <dbReference type="Pfam" id="PF12706"/>
    </source>
</evidence>
<dbReference type="PANTHER" id="PTHR15032">
    <property type="entry name" value="N-ACYL-PHOSPHATIDYLETHANOLAMINE-HYDROLYZING PHOSPHOLIPASE D"/>
    <property type="match status" value="1"/>
</dbReference>
<keyword evidence="3" id="KW-1185">Reference proteome</keyword>
<dbReference type="PANTHER" id="PTHR15032:SF4">
    <property type="entry name" value="N-ACYL-PHOSPHATIDYLETHANOLAMINE-HYDROLYZING PHOSPHOLIPASE D"/>
    <property type="match status" value="1"/>
</dbReference>
<gene>
    <name evidence="2" type="ORF">ACFQ1X_14460</name>
</gene>
<protein>
    <submittedName>
        <fullName evidence="2">MBL fold metallo-hydrolase</fullName>
    </submittedName>
</protein>
<dbReference type="Gene3D" id="3.60.15.10">
    <property type="entry name" value="Ribonuclease Z/Hydroxyacylglutathione hydrolase-like"/>
    <property type="match status" value="1"/>
</dbReference>
<dbReference type="RefSeq" id="WP_379083199.1">
    <property type="nucleotide sequence ID" value="NZ_JBHTKI010000022.1"/>
</dbReference>
<proteinExistence type="predicted"/>